<dbReference type="Pfam" id="PF01266">
    <property type="entry name" value="DAO"/>
    <property type="match status" value="1"/>
</dbReference>
<reference evidence="3" key="1">
    <citation type="submission" date="2022-03" db="EMBL/GenBank/DDBJ databases">
        <title>Identification of a novel bacterium isolated from mangrove sediments.</title>
        <authorList>
            <person name="Pan X."/>
        </authorList>
    </citation>
    <scope>NUCLEOTIDE SEQUENCE</scope>
    <source>
        <strain evidence="3">B1949</strain>
    </source>
</reference>
<gene>
    <name evidence="3" type="ORF">MTR62_12935</name>
</gene>
<name>A0ABT0BFF6_9SPHN</name>
<comment type="caution">
    <text evidence="3">The sequence shown here is derived from an EMBL/GenBank/DDBJ whole genome shotgun (WGS) entry which is preliminary data.</text>
</comment>
<dbReference type="InterPro" id="IPR036188">
    <property type="entry name" value="FAD/NAD-bd_sf"/>
</dbReference>
<evidence type="ECO:0000313" key="4">
    <source>
        <dbReference type="Proteomes" id="UP001162881"/>
    </source>
</evidence>
<keyword evidence="1" id="KW-0560">Oxidoreductase</keyword>
<protein>
    <submittedName>
        <fullName evidence="3">FAD-dependent oxidoreductase</fullName>
    </submittedName>
</protein>
<dbReference type="InterPro" id="IPR006076">
    <property type="entry name" value="FAD-dep_OxRdtase"/>
</dbReference>
<dbReference type="EMBL" id="JALHLF010000052">
    <property type="protein sequence ID" value="MCJ2183588.1"/>
    <property type="molecule type" value="Genomic_DNA"/>
</dbReference>
<dbReference type="Gene3D" id="3.50.50.60">
    <property type="entry name" value="FAD/NAD(P)-binding domain"/>
    <property type="match status" value="1"/>
</dbReference>
<sequence length="118" mass="11858">MAHVAIVGGGVVGLSCAVALLDAGHRVTLVDADRAGDAASWGNAGHIATEQVAPLASHATLRSVPSRLFLTGGALALPLREIATWLPFSLRLVAAAAPARFACGEAALEALLGRALDA</sequence>
<dbReference type="Proteomes" id="UP001162881">
    <property type="component" value="Unassembled WGS sequence"/>
</dbReference>
<feature type="non-terminal residue" evidence="3">
    <location>
        <position position="118"/>
    </location>
</feature>
<dbReference type="RefSeq" id="WP_244021535.1">
    <property type="nucleotide sequence ID" value="NZ_JALHLF010000052.1"/>
</dbReference>
<feature type="domain" description="FAD dependent oxidoreductase" evidence="2">
    <location>
        <begin position="3"/>
        <end position="51"/>
    </location>
</feature>
<proteinExistence type="predicted"/>
<keyword evidence="4" id="KW-1185">Reference proteome</keyword>
<evidence type="ECO:0000259" key="2">
    <source>
        <dbReference type="Pfam" id="PF01266"/>
    </source>
</evidence>
<evidence type="ECO:0000313" key="3">
    <source>
        <dbReference type="EMBL" id="MCJ2183588.1"/>
    </source>
</evidence>
<dbReference type="SUPFAM" id="SSF51971">
    <property type="entry name" value="Nucleotide-binding domain"/>
    <property type="match status" value="1"/>
</dbReference>
<organism evidence="3 4">
    <name type="scientific">Novosphingobium organovorum</name>
    <dbReference type="NCBI Taxonomy" id="2930092"/>
    <lineage>
        <taxon>Bacteria</taxon>
        <taxon>Pseudomonadati</taxon>
        <taxon>Pseudomonadota</taxon>
        <taxon>Alphaproteobacteria</taxon>
        <taxon>Sphingomonadales</taxon>
        <taxon>Sphingomonadaceae</taxon>
        <taxon>Novosphingobium</taxon>
    </lineage>
</organism>
<accession>A0ABT0BFF6</accession>
<evidence type="ECO:0000256" key="1">
    <source>
        <dbReference type="ARBA" id="ARBA00023002"/>
    </source>
</evidence>